<keyword evidence="19" id="KW-1185">Reference proteome</keyword>
<comment type="catalytic activity">
    <reaction evidence="15">
        <text>N(6),N(6),N(6)-trimethyl-L-lysine + 2-oxoglutarate + O2 = (3S)-3-hydroxy-N(6),N(6),N(6)-trimethyl-L-lysine + succinate + CO2</text>
        <dbReference type="Rhea" id="RHEA:14181"/>
        <dbReference type="ChEBI" id="CHEBI:15379"/>
        <dbReference type="ChEBI" id="CHEBI:16526"/>
        <dbReference type="ChEBI" id="CHEBI:16810"/>
        <dbReference type="ChEBI" id="CHEBI:30031"/>
        <dbReference type="ChEBI" id="CHEBI:58100"/>
        <dbReference type="ChEBI" id="CHEBI:141499"/>
        <dbReference type="EC" id="1.14.11.8"/>
    </reaction>
</comment>
<feature type="domain" description="Gamma-butyrobetaine hydroxylase-like N-terminal" evidence="17">
    <location>
        <begin position="59"/>
        <end position="136"/>
    </location>
</feature>
<dbReference type="InterPro" id="IPR042098">
    <property type="entry name" value="TauD-like_sf"/>
</dbReference>
<comment type="cofactor">
    <cofactor evidence="1">
        <name>Fe(2+)</name>
        <dbReference type="ChEBI" id="CHEBI:29033"/>
    </cofactor>
</comment>
<dbReference type="GO" id="GO:0050353">
    <property type="term" value="F:trimethyllysine dioxygenase activity"/>
    <property type="evidence" value="ECO:0007669"/>
    <property type="project" value="UniProtKB-EC"/>
</dbReference>
<evidence type="ECO:0000259" key="17">
    <source>
        <dbReference type="Pfam" id="PF06155"/>
    </source>
</evidence>
<dbReference type="Gene3D" id="3.30.2020.30">
    <property type="match status" value="1"/>
</dbReference>
<evidence type="ECO:0000256" key="1">
    <source>
        <dbReference type="ARBA" id="ARBA00001954"/>
    </source>
</evidence>
<evidence type="ECO:0000256" key="6">
    <source>
        <dbReference type="ARBA" id="ARBA00022723"/>
    </source>
</evidence>
<organism evidence="18 19">
    <name type="scientific">Colletotrichum kahawae</name>
    <name type="common">Coffee berry disease fungus</name>
    <dbReference type="NCBI Taxonomy" id="34407"/>
    <lineage>
        <taxon>Eukaryota</taxon>
        <taxon>Fungi</taxon>
        <taxon>Dikarya</taxon>
        <taxon>Ascomycota</taxon>
        <taxon>Pezizomycotina</taxon>
        <taxon>Sordariomycetes</taxon>
        <taxon>Hypocreomycetidae</taxon>
        <taxon>Glomerellales</taxon>
        <taxon>Glomerellaceae</taxon>
        <taxon>Colletotrichum</taxon>
        <taxon>Colletotrichum gloeosporioides species complex</taxon>
    </lineage>
</organism>
<evidence type="ECO:0000256" key="3">
    <source>
        <dbReference type="ARBA" id="ARBA00005022"/>
    </source>
</evidence>
<dbReference type="GO" id="GO:0005506">
    <property type="term" value="F:iron ion binding"/>
    <property type="evidence" value="ECO:0007669"/>
    <property type="project" value="InterPro"/>
</dbReference>
<dbReference type="PANTHER" id="PTHR10696:SF51">
    <property type="entry name" value="TRIMETHYLLYSINE DIOXYGENASE, MITOCHONDRIAL"/>
    <property type="match status" value="1"/>
</dbReference>
<keyword evidence="6" id="KW-0479">Metal-binding</keyword>
<evidence type="ECO:0000259" key="16">
    <source>
        <dbReference type="Pfam" id="PF02668"/>
    </source>
</evidence>
<dbReference type="GO" id="GO:0045329">
    <property type="term" value="P:carnitine biosynthetic process"/>
    <property type="evidence" value="ECO:0007669"/>
    <property type="project" value="UniProtKB-KW"/>
</dbReference>
<evidence type="ECO:0000256" key="15">
    <source>
        <dbReference type="ARBA" id="ARBA00049334"/>
    </source>
</evidence>
<accession>A0AAD9YSR6</accession>
<evidence type="ECO:0000256" key="14">
    <source>
        <dbReference type="ARBA" id="ARBA00046008"/>
    </source>
</evidence>
<comment type="caution">
    <text evidence="18">The sequence shown here is derived from an EMBL/GenBank/DDBJ whole genome shotgun (WGS) entry which is preliminary data.</text>
</comment>
<dbReference type="AlphaFoldDB" id="A0AAD9YSR6"/>
<comment type="function">
    <text evidence="14">Converts trimethyllysine (TML) into hydroxytrimethyllysine (HTML).</text>
</comment>
<dbReference type="Gene3D" id="3.60.130.10">
    <property type="entry name" value="Clavaminate synthase-like"/>
    <property type="match status" value="1"/>
</dbReference>
<evidence type="ECO:0000256" key="8">
    <source>
        <dbReference type="ARBA" id="ARBA00022964"/>
    </source>
</evidence>
<evidence type="ECO:0000256" key="7">
    <source>
        <dbReference type="ARBA" id="ARBA00022873"/>
    </source>
</evidence>
<keyword evidence="8 18" id="KW-0223">Dioxygenase</keyword>
<dbReference type="InterPro" id="IPR038492">
    <property type="entry name" value="GBBH-like_N_sf"/>
</dbReference>
<evidence type="ECO:0000256" key="12">
    <source>
        <dbReference type="ARBA" id="ARBA00031778"/>
    </source>
</evidence>
<dbReference type="CDD" id="cd00250">
    <property type="entry name" value="CAS_like"/>
    <property type="match status" value="1"/>
</dbReference>
<evidence type="ECO:0000256" key="5">
    <source>
        <dbReference type="ARBA" id="ARBA00012267"/>
    </source>
</evidence>
<comment type="cofactor">
    <cofactor evidence="2">
        <name>L-ascorbate</name>
        <dbReference type="ChEBI" id="CHEBI:38290"/>
    </cofactor>
</comment>
<dbReference type="InterPro" id="IPR010376">
    <property type="entry name" value="GBBH-like_N"/>
</dbReference>
<proteinExistence type="inferred from homology"/>
<evidence type="ECO:0000256" key="13">
    <source>
        <dbReference type="ARBA" id="ARBA00032283"/>
    </source>
</evidence>
<dbReference type="InterPro" id="IPR050411">
    <property type="entry name" value="AlphaKG_dependent_hydroxylases"/>
</dbReference>
<dbReference type="InterPro" id="IPR012776">
    <property type="entry name" value="Trimethyllysine_dOase"/>
</dbReference>
<evidence type="ECO:0000256" key="10">
    <source>
        <dbReference type="ARBA" id="ARBA00023004"/>
    </source>
</evidence>
<keyword evidence="9" id="KW-0560">Oxidoreductase</keyword>
<dbReference type="GO" id="GO:0005739">
    <property type="term" value="C:mitochondrion"/>
    <property type="evidence" value="ECO:0007669"/>
    <property type="project" value="TreeGrafter"/>
</dbReference>
<dbReference type="EC" id="1.14.11.8" evidence="5"/>
<dbReference type="NCBIfam" id="TIGR02410">
    <property type="entry name" value="carnitine_TMLD"/>
    <property type="match status" value="1"/>
</dbReference>
<protein>
    <recommendedName>
        <fullName evidence="5">trimethyllysine dioxygenase</fullName>
        <ecNumber evidence="5">1.14.11.8</ecNumber>
    </recommendedName>
    <alternativeName>
        <fullName evidence="12">Epsilon-trimethyllysine 2-oxoglutarate dioxygenase</fullName>
    </alternativeName>
    <alternativeName>
        <fullName evidence="11">TML hydroxylase</fullName>
    </alternativeName>
    <alternativeName>
        <fullName evidence="13">TML-alpha-ketoglutarate dioxygenase</fullName>
    </alternativeName>
</protein>
<comment type="similarity">
    <text evidence="4">Belongs to the gamma-BBH/TMLD family.</text>
</comment>
<dbReference type="Pfam" id="PF06155">
    <property type="entry name" value="GBBH-like_N"/>
    <property type="match status" value="1"/>
</dbReference>
<comment type="pathway">
    <text evidence="3">Amine and polyamine biosynthesis; carnitine biosynthesis.</text>
</comment>
<dbReference type="SUPFAM" id="SSF51197">
    <property type="entry name" value="Clavaminate synthase-like"/>
    <property type="match status" value="1"/>
</dbReference>
<evidence type="ECO:0000313" key="18">
    <source>
        <dbReference type="EMBL" id="KAK2775670.1"/>
    </source>
</evidence>
<evidence type="ECO:0000256" key="9">
    <source>
        <dbReference type="ARBA" id="ARBA00023002"/>
    </source>
</evidence>
<gene>
    <name evidence="18" type="ORF">CKAH01_03556</name>
</gene>
<evidence type="ECO:0000256" key="2">
    <source>
        <dbReference type="ARBA" id="ARBA00001961"/>
    </source>
</evidence>
<sequence length="443" mass="50987">MSFRQIGLRAGRSLARPALSAALRLRVNAASRQLYATAARRHVNYETKILEVNITQAGIKFEVGSNSRARRTTLSMKQQCSSLRFTADGITFPMQLALMVEINEDIQPLKIEHDKEGLTIKWNQDNHESFYPWDFLNHYLCRDHRQLERISYKFGTENMHRDPPIVGFKQLFAQEESSVARLTNMIRERGFAFIDGVRFKTPDDTKKALEKIAFIRETHYGGFYDFIPNMAMADTAYTNIALPAHTDTTYFTDPAGLQAFHMLSHEPPPGTKPSADGELGGKSLLVDGFHAAQVLQREDKNAFHILSHVRLPWHASGNEGIAISPDKMYPVLELHPVTGQVHRVRWNNDDRGVVPFGRTVSPEEWYAAARKWNEIIKRPEMEFWTQLRPGRILIFDNWRMMHGRSAFEGKRRICGGYICRDDFISRWRNTNFTRQHVLDKVIG</sequence>
<keyword evidence="7" id="KW-0124">Carnitine biosynthesis</keyword>
<dbReference type="EMBL" id="VYYT01000035">
    <property type="protein sequence ID" value="KAK2775670.1"/>
    <property type="molecule type" value="Genomic_DNA"/>
</dbReference>
<dbReference type="FunFam" id="3.60.130.10:FF:000001">
    <property type="entry name" value="Trimethyllysine dioxygenase, mitochondrial"/>
    <property type="match status" value="1"/>
</dbReference>
<dbReference type="Pfam" id="PF02668">
    <property type="entry name" value="TauD"/>
    <property type="match status" value="1"/>
</dbReference>
<evidence type="ECO:0000256" key="11">
    <source>
        <dbReference type="ARBA" id="ARBA00030363"/>
    </source>
</evidence>
<evidence type="ECO:0000256" key="4">
    <source>
        <dbReference type="ARBA" id="ARBA00008654"/>
    </source>
</evidence>
<evidence type="ECO:0000313" key="19">
    <source>
        <dbReference type="Proteomes" id="UP001281614"/>
    </source>
</evidence>
<reference evidence="18" key="1">
    <citation type="submission" date="2023-02" db="EMBL/GenBank/DDBJ databases">
        <title>Colletotrichum kahawae CIFC_Que2 genome sequencing and assembly.</title>
        <authorList>
            <person name="Baroncelli R."/>
        </authorList>
    </citation>
    <scope>NUCLEOTIDE SEQUENCE</scope>
    <source>
        <strain evidence="18">CIFC_Que2</strain>
    </source>
</reference>
<dbReference type="InterPro" id="IPR003819">
    <property type="entry name" value="TauD/TfdA-like"/>
</dbReference>
<dbReference type="Proteomes" id="UP001281614">
    <property type="component" value="Unassembled WGS sequence"/>
</dbReference>
<name>A0AAD9YSR6_COLKA</name>
<feature type="domain" description="TauD/TfdA-like" evidence="16">
    <location>
        <begin position="167"/>
        <end position="416"/>
    </location>
</feature>
<dbReference type="PANTHER" id="PTHR10696">
    <property type="entry name" value="GAMMA-BUTYROBETAINE HYDROXYLASE-RELATED"/>
    <property type="match status" value="1"/>
</dbReference>
<keyword evidence="10" id="KW-0408">Iron</keyword>